<sequence length="449" mass="52143">MRKQVTHPGRLAYARNDVEGKYKIDQMISLRQKSGTMTRLRTKKGGAKKKNGRQKRTVVQTEDQDVPEEKKYKMSYEGRVEGGEPDMISSTPCLRVKGKKKPEVLNPVQENQNPPCPGSPPRTSGTLFSPVYSYVDGEEDSDHHRHLHVHKSLDFSQCTDMPSSFSNEEEDSDSASSTKENQEPSFEREEEEEEECLEDNNNHMYNKGDVPYEYHHMEEEEEVSDESYEEGEWDNQPFDPYVFIKNLPPLTEELRARVPALPLKTRSSPEFSLVLDLDETLVHCSLTELDDAAFSFPVLFQEVTYQVYVRTRPHFRQFLERVSKLFEVILFTASKKVYADKLLNLLDPEKKLIKHRLFREHCVCVNGNNYIKDLTILGRDLRKTIIIDNSPQAFGYQLDNGIPIESWFVEPSDRELLNLLPFLEELVFKHEDVRPVIHDHFRLHTLLPP</sequence>
<dbReference type="PROSITE" id="PS50969">
    <property type="entry name" value="FCP1"/>
    <property type="match status" value="1"/>
</dbReference>
<dbReference type="InterPro" id="IPR023214">
    <property type="entry name" value="HAD_sf"/>
</dbReference>
<dbReference type="InterPro" id="IPR050365">
    <property type="entry name" value="TIM50"/>
</dbReference>
<dbReference type="PANTHER" id="PTHR12210">
    <property type="entry name" value="DULLARD PROTEIN PHOSPHATASE"/>
    <property type="match status" value="1"/>
</dbReference>
<dbReference type="Gene3D" id="3.40.50.1000">
    <property type="entry name" value="HAD superfamily/HAD-like"/>
    <property type="match status" value="1"/>
</dbReference>
<proteinExistence type="inferred from homology"/>
<comment type="similarity">
    <text evidence="4">Belongs to the CTDSPL2 family.</text>
</comment>
<feature type="compositionally biased region" description="Basic and acidic residues" evidence="5">
    <location>
        <begin position="67"/>
        <end position="82"/>
    </location>
</feature>
<dbReference type="CDD" id="cd07521">
    <property type="entry name" value="HAD_FCP1-like"/>
    <property type="match status" value="1"/>
</dbReference>
<feature type="compositionally biased region" description="Acidic residues" evidence="5">
    <location>
        <begin position="188"/>
        <end position="198"/>
    </location>
</feature>
<dbReference type="InterPro" id="IPR036412">
    <property type="entry name" value="HAD-like_sf"/>
</dbReference>
<keyword evidence="1 7" id="KW-0378">Hydrolase</keyword>
<protein>
    <submittedName>
        <fullName evidence="7">CTDSPL2</fullName>
        <ecNumber evidence="7">3.1.3.-</ecNumber>
    </submittedName>
</protein>
<evidence type="ECO:0000256" key="2">
    <source>
        <dbReference type="ARBA" id="ARBA00022912"/>
    </source>
</evidence>
<comment type="function">
    <text evidence="3">Probable phosphatase.</text>
</comment>
<evidence type="ECO:0000313" key="8">
    <source>
        <dbReference type="Proteomes" id="UP000507470"/>
    </source>
</evidence>
<dbReference type="GO" id="GO:0004721">
    <property type="term" value="F:phosphoprotein phosphatase activity"/>
    <property type="evidence" value="ECO:0007669"/>
    <property type="project" value="UniProtKB-KW"/>
</dbReference>
<dbReference type="SUPFAM" id="SSF56784">
    <property type="entry name" value="HAD-like"/>
    <property type="match status" value="1"/>
</dbReference>
<feature type="region of interest" description="Disordered" evidence="5">
    <location>
        <begin position="105"/>
        <end position="129"/>
    </location>
</feature>
<dbReference type="EMBL" id="CACVKT020000425">
    <property type="protein sequence ID" value="CAC5359128.1"/>
    <property type="molecule type" value="Genomic_DNA"/>
</dbReference>
<reference evidence="7 8" key="1">
    <citation type="submission" date="2020-06" db="EMBL/GenBank/DDBJ databases">
        <authorList>
            <person name="Li R."/>
            <person name="Bekaert M."/>
        </authorList>
    </citation>
    <scope>NUCLEOTIDE SEQUENCE [LARGE SCALE GENOMIC DNA]</scope>
    <source>
        <strain evidence="8">wild</strain>
    </source>
</reference>
<evidence type="ECO:0000256" key="5">
    <source>
        <dbReference type="SAM" id="MobiDB-lite"/>
    </source>
</evidence>
<keyword evidence="8" id="KW-1185">Reference proteome</keyword>
<evidence type="ECO:0000259" key="6">
    <source>
        <dbReference type="PROSITE" id="PS50969"/>
    </source>
</evidence>
<keyword evidence="2" id="KW-0904">Protein phosphatase</keyword>
<evidence type="ECO:0000313" key="7">
    <source>
        <dbReference type="EMBL" id="CAC5359128.1"/>
    </source>
</evidence>
<feature type="compositionally biased region" description="Basic residues" evidence="5">
    <location>
        <begin position="40"/>
        <end position="56"/>
    </location>
</feature>
<feature type="region of interest" description="Disordered" evidence="5">
    <location>
        <begin position="34"/>
        <end position="91"/>
    </location>
</feature>
<feature type="region of interest" description="Disordered" evidence="5">
    <location>
        <begin position="157"/>
        <end position="209"/>
    </location>
</feature>
<dbReference type="AlphaFoldDB" id="A0A6J8A2K1"/>
<feature type="domain" description="FCP1 homology" evidence="6">
    <location>
        <begin position="266"/>
        <end position="426"/>
    </location>
</feature>
<gene>
    <name evidence="7" type="ORF">MCOR_2133</name>
</gene>
<dbReference type="NCBIfam" id="TIGR02251">
    <property type="entry name" value="HIF-SF_euk"/>
    <property type="match status" value="1"/>
</dbReference>
<dbReference type="InterPro" id="IPR011948">
    <property type="entry name" value="Dullard_phosphatase"/>
</dbReference>
<name>A0A6J8A2K1_MYTCO</name>
<evidence type="ECO:0000256" key="3">
    <source>
        <dbReference type="ARBA" id="ARBA00037324"/>
    </source>
</evidence>
<dbReference type="Proteomes" id="UP000507470">
    <property type="component" value="Unassembled WGS sequence"/>
</dbReference>
<accession>A0A6J8A2K1</accession>
<evidence type="ECO:0000256" key="1">
    <source>
        <dbReference type="ARBA" id="ARBA00022801"/>
    </source>
</evidence>
<dbReference type="OrthoDB" id="277011at2759"/>
<dbReference type="SMART" id="SM00577">
    <property type="entry name" value="CPDc"/>
    <property type="match status" value="1"/>
</dbReference>
<dbReference type="Pfam" id="PF03031">
    <property type="entry name" value="NIF"/>
    <property type="match status" value="1"/>
</dbReference>
<dbReference type="FunFam" id="3.40.50.1000:FF:000015">
    <property type="entry name" value="CTD small phosphatase-like protein 2"/>
    <property type="match status" value="1"/>
</dbReference>
<dbReference type="EC" id="3.1.3.-" evidence="7"/>
<evidence type="ECO:0000256" key="4">
    <source>
        <dbReference type="ARBA" id="ARBA00038355"/>
    </source>
</evidence>
<dbReference type="InterPro" id="IPR004274">
    <property type="entry name" value="FCP1_dom"/>
</dbReference>
<dbReference type="GO" id="GO:0005634">
    <property type="term" value="C:nucleus"/>
    <property type="evidence" value="ECO:0007669"/>
    <property type="project" value="UniProtKB-ARBA"/>
</dbReference>
<organism evidence="7 8">
    <name type="scientific">Mytilus coruscus</name>
    <name type="common">Sea mussel</name>
    <dbReference type="NCBI Taxonomy" id="42192"/>
    <lineage>
        <taxon>Eukaryota</taxon>
        <taxon>Metazoa</taxon>
        <taxon>Spiralia</taxon>
        <taxon>Lophotrochozoa</taxon>
        <taxon>Mollusca</taxon>
        <taxon>Bivalvia</taxon>
        <taxon>Autobranchia</taxon>
        <taxon>Pteriomorphia</taxon>
        <taxon>Mytilida</taxon>
        <taxon>Mytiloidea</taxon>
        <taxon>Mytilidae</taxon>
        <taxon>Mytilinae</taxon>
        <taxon>Mytilus</taxon>
    </lineage>
</organism>